<sequence>MSPPIFTGSKVEEDPQNFTETEGVELSTYQLKDVAHIWYEQCEESREIVLDMRSKMRKFFSGLRKHVKKECKASLLINDIDISRIMVYAQQFEEDK</sequence>
<protein>
    <recommendedName>
        <fullName evidence="3">Gag-pol polyprotein</fullName>
    </recommendedName>
</protein>
<evidence type="ECO:0000313" key="1">
    <source>
        <dbReference type="EMBL" id="WMV18979.1"/>
    </source>
</evidence>
<evidence type="ECO:0000313" key="2">
    <source>
        <dbReference type="Proteomes" id="UP001234989"/>
    </source>
</evidence>
<reference evidence="1" key="1">
    <citation type="submission" date="2023-08" db="EMBL/GenBank/DDBJ databases">
        <title>A de novo genome assembly of Solanum verrucosum Schlechtendal, a Mexican diploid species geographically isolated from the other diploid A-genome species in potato relatives.</title>
        <authorList>
            <person name="Hosaka K."/>
        </authorList>
    </citation>
    <scope>NUCLEOTIDE SEQUENCE</scope>
    <source>
        <tissue evidence="1">Young leaves</tissue>
    </source>
</reference>
<organism evidence="1 2">
    <name type="scientific">Solanum verrucosum</name>
    <dbReference type="NCBI Taxonomy" id="315347"/>
    <lineage>
        <taxon>Eukaryota</taxon>
        <taxon>Viridiplantae</taxon>
        <taxon>Streptophyta</taxon>
        <taxon>Embryophyta</taxon>
        <taxon>Tracheophyta</taxon>
        <taxon>Spermatophyta</taxon>
        <taxon>Magnoliopsida</taxon>
        <taxon>eudicotyledons</taxon>
        <taxon>Gunneridae</taxon>
        <taxon>Pentapetalae</taxon>
        <taxon>asterids</taxon>
        <taxon>lamiids</taxon>
        <taxon>Solanales</taxon>
        <taxon>Solanaceae</taxon>
        <taxon>Solanoideae</taxon>
        <taxon>Solaneae</taxon>
        <taxon>Solanum</taxon>
    </lineage>
</organism>
<keyword evidence="2" id="KW-1185">Reference proteome</keyword>
<dbReference type="Proteomes" id="UP001234989">
    <property type="component" value="Chromosome 3"/>
</dbReference>
<dbReference type="EMBL" id="CP133614">
    <property type="protein sequence ID" value="WMV18979.1"/>
    <property type="molecule type" value="Genomic_DNA"/>
</dbReference>
<dbReference type="AlphaFoldDB" id="A0AAF0QFJ9"/>
<gene>
    <name evidence="1" type="ORF">MTR67_012364</name>
</gene>
<accession>A0AAF0QFJ9</accession>
<evidence type="ECO:0008006" key="3">
    <source>
        <dbReference type="Google" id="ProtNLM"/>
    </source>
</evidence>
<name>A0AAF0QFJ9_SOLVR</name>
<proteinExistence type="predicted"/>